<organism evidence="3 4">
    <name type="scientific">Clitoria ternatea</name>
    <name type="common">Butterfly pea</name>
    <dbReference type="NCBI Taxonomy" id="43366"/>
    <lineage>
        <taxon>Eukaryota</taxon>
        <taxon>Viridiplantae</taxon>
        <taxon>Streptophyta</taxon>
        <taxon>Embryophyta</taxon>
        <taxon>Tracheophyta</taxon>
        <taxon>Spermatophyta</taxon>
        <taxon>Magnoliopsida</taxon>
        <taxon>eudicotyledons</taxon>
        <taxon>Gunneridae</taxon>
        <taxon>Pentapetalae</taxon>
        <taxon>rosids</taxon>
        <taxon>fabids</taxon>
        <taxon>Fabales</taxon>
        <taxon>Fabaceae</taxon>
        <taxon>Papilionoideae</taxon>
        <taxon>50 kb inversion clade</taxon>
        <taxon>NPAAA clade</taxon>
        <taxon>indigoferoid/millettioid clade</taxon>
        <taxon>Phaseoleae</taxon>
        <taxon>Clitoria</taxon>
    </lineage>
</organism>
<reference evidence="3 4" key="1">
    <citation type="submission" date="2024-01" db="EMBL/GenBank/DDBJ databases">
        <title>The genomes of 5 underutilized Papilionoideae crops provide insights into root nodulation and disease resistance.</title>
        <authorList>
            <person name="Yuan L."/>
        </authorList>
    </citation>
    <scope>NUCLEOTIDE SEQUENCE [LARGE SCALE GENOMIC DNA]</scope>
    <source>
        <strain evidence="3">LY-2023</strain>
        <tissue evidence="3">Leaf</tissue>
    </source>
</reference>
<dbReference type="AlphaFoldDB" id="A0AAN9IQ82"/>
<keyword evidence="4" id="KW-1185">Reference proteome</keyword>
<dbReference type="InterPro" id="IPR047365">
    <property type="entry name" value="Tudor_AtPTM-like"/>
</dbReference>
<dbReference type="Proteomes" id="UP001359559">
    <property type="component" value="Unassembled WGS sequence"/>
</dbReference>
<protein>
    <recommendedName>
        <fullName evidence="2">PTM/DIR17-like Tudor domain-containing protein</fullName>
    </recommendedName>
</protein>
<proteinExistence type="predicted"/>
<dbReference type="PANTHER" id="PTHR37384:SF1">
    <property type="entry name" value="OS01G0835600 PROTEIN"/>
    <property type="match status" value="1"/>
</dbReference>
<feature type="region of interest" description="Disordered" evidence="1">
    <location>
        <begin position="129"/>
        <end position="152"/>
    </location>
</feature>
<evidence type="ECO:0000256" key="1">
    <source>
        <dbReference type="SAM" id="MobiDB-lite"/>
    </source>
</evidence>
<feature type="domain" description="PTM/DIR17-like Tudor" evidence="2">
    <location>
        <begin position="64"/>
        <end position="111"/>
    </location>
</feature>
<name>A0AAN9IQ82_CLITE</name>
<evidence type="ECO:0000259" key="2">
    <source>
        <dbReference type="Pfam" id="PF21743"/>
    </source>
</evidence>
<evidence type="ECO:0000313" key="4">
    <source>
        <dbReference type="Proteomes" id="UP001359559"/>
    </source>
</evidence>
<gene>
    <name evidence="3" type="ORF">RJT34_18992</name>
</gene>
<feature type="compositionally biased region" description="Basic residues" evidence="1">
    <location>
        <begin position="143"/>
        <end position="152"/>
    </location>
</feature>
<dbReference type="PANTHER" id="PTHR37384">
    <property type="entry name" value="OS01G0835600 PROTEIN"/>
    <property type="match status" value="1"/>
</dbReference>
<dbReference type="Pfam" id="PF21743">
    <property type="entry name" value="PTM_DIR17_Tudor"/>
    <property type="match status" value="1"/>
</dbReference>
<comment type="caution">
    <text evidence="3">The sequence shown here is derived from an EMBL/GenBank/DDBJ whole genome shotgun (WGS) entry which is preliminary data.</text>
</comment>
<sequence length="152" mass="17076">MEGKLNLQESNTLAVGVYEIPGESAVMINGVPDVISIDNTIPPCNASNNFETKWPNGLGECFKGREVKKCLRGRYYSGTVIDFDKESGRYRVLYQNGVSVDLLWKDLQEVLLPVDVTIPLQDLLQRPFKQDKKSAKNEAQSNIKRRGKKTSN</sequence>
<dbReference type="EMBL" id="JAYKXN010000005">
    <property type="protein sequence ID" value="KAK7284250.1"/>
    <property type="molecule type" value="Genomic_DNA"/>
</dbReference>
<accession>A0AAN9IQ82</accession>
<evidence type="ECO:0000313" key="3">
    <source>
        <dbReference type="EMBL" id="KAK7284250.1"/>
    </source>
</evidence>